<protein>
    <submittedName>
        <fullName evidence="1">Uncharacterized protein</fullName>
    </submittedName>
</protein>
<dbReference type="OMA" id="PREAFQY"/>
<name>A0A974E287_XENLA</name>
<proteinExistence type="predicted"/>
<dbReference type="EMBL" id="CM004466">
    <property type="protein sequence ID" value="OCU01971.1"/>
    <property type="molecule type" value="Genomic_DNA"/>
</dbReference>
<sequence length="24" mass="2907">RTTIVGLLYHTMHYLYKWIKPGDT</sequence>
<evidence type="ECO:0000313" key="1">
    <source>
        <dbReference type="EMBL" id="OCU01971.1"/>
    </source>
</evidence>
<organism evidence="1 2">
    <name type="scientific">Xenopus laevis</name>
    <name type="common">African clawed frog</name>
    <dbReference type="NCBI Taxonomy" id="8355"/>
    <lineage>
        <taxon>Eukaryota</taxon>
        <taxon>Metazoa</taxon>
        <taxon>Chordata</taxon>
        <taxon>Craniata</taxon>
        <taxon>Vertebrata</taxon>
        <taxon>Euteleostomi</taxon>
        <taxon>Amphibia</taxon>
        <taxon>Batrachia</taxon>
        <taxon>Anura</taxon>
        <taxon>Pipoidea</taxon>
        <taxon>Pipidae</taxon>
        <taxon>Xenopodinae</taxon>
        <taxon>Xenopus</taxon>
        <taxon>Xenopus</taxon>
    </lineage>
</organism>
<reference evidence="2" key="1">
    <citation type="journal article" date="2016" name="Nature">
        <title>Genome evolution in the allotetraploid frog Xenopus laevis.</title>
        <authorList>
            <person name="Session A.M."/>
            <person name="Uno Y."/>
            <person name="Kwon T."/>
            <person name="Chapman J.A."/>
            <person name="Toyoda A."/>
            <person name="Takahashi S."/>
            <person name="Fukui A."/>
            <person name="Hikosaka A."/>
            <person name="Suzuki A."/>
            <person name="Kondo M."/>
            <person name="van Heeringen S.J."/>
            <person name="Quigley I."/>
            <person name="Heinz S."/>
            <person name="Ogino H."/>
            <person name="Ochi H."/>
            <person name="Hellsten U."/>
            <person name="Lyons J.B."/>
            <person name="Simakov O."/>
            <person name="Putnam N."/>
            <person name="Stites J."/>
            <person name="Kuroki Y."/>
            <person name="Tanaka T."/>
            <person name="Michiue T."/>
            <person name="Watanabe M."/>
            <person name="Bogdanovic O."/>
            <person name="Lister R."/>
            <person name="Georgiou G."/>
            <person name="Paranjpe S.S."/>
            <person name="van Kruijsbergen I."/>
            <person name="Shu S."/>
            <person name="Carlson J."/>
            <person name="Kinoshita T."/>
            <person name="Ohta Y."/>
            <person name="Mawaribuchi S."/>
            <person name="Jenkins J."/>
            <person name="Grimwood J."/>
            <person name="Schmutz J."/>
            <person name="Mitros T."/>
            <person name="Mozaffari S.V."/>
            <person name="Suzuki Y."/>
            <person name="Haramoto Y."/>
            <person name="Yamamoto T.S."/>
            <person name="Takagi C."/>
            <person name="Heald R."/>
            <person name="Miller K."/>
            <person name="Haudenschild C."/>
            <person name="Kitzman J."/>
            <person name="Nakayama T."/>
            <person name="Izutsu Y."/>
            <person name="Robert J."/>
            <person name="Fortriede J."/>
            <person name="Burns K."/>
            <person name="Lotay V."/>
            <person name="Karimi K."/>
            <person name="Yasuoka Y."/>
            <person name="Dichmann D.S."/>
            <person name="Flajnik M.F."/>
            <person name="Houston D.W."/>
            <person name="Shendure J."/>
            <person name="DuPasquier L."/>
            <person name="Vize P.D."/>
            <person name="Zorn A.M."/>
            <person name="Ito M."/>
            <person name="Marcotte E.M."/>
            <person name="Wallingford J.B."/>
            <person name="Ito Y."/>
            <person name="Asashima M."/>
            <person name="Ueno N."/>
            <person name="Matsuda Y."/>
            <person name="Veenstra G.J."/>
            <person name="Fujiyama A."/>
            <person name="Harland R.M."/>
            <person name="Taira M."/>
            <person name="Rokhsar D.S."/>
        </authorList>
    </citation>
    <scope>NUCLEOTIDE SEQUENCE [LARGE SCALE GENOMIC DNA]</scope>
    <source>
        <strain evidence="2">J</strain>
    </source>
</reference>
<dbReference type="AlphaFoldDB" id="A0A974E287"/>
<dbReference type="Proteomes" id="UP000694892">
    <property type="component" value="Chromosome 1L"/>
</dbReference>
<accession>A0A974E287</accession>
<feature type="non-terminal residue" evidence="1">
    <location>
        <position position="1"/>
    </location>
</feature>
<feature type="non-terminal residue" evidence="1">
    <location>
        <position position="24"/>
    </location>
</feature>
<evidence type="ECO:0000313" key="2">
    <source>
        <dbReference type="Proteomes" id="UP000694892"/>
    </source>
</evidence>
<gene>
    <name evidence="1" type="ORF">XELAEV_1800773917mg</name>
</gene>